<reference evidence="2" key="1">
    <citation type="journal article" date="2020" name="Stud. Mycol.">
        <title>101 Dothideomycetes genomes: a test case for predicting lifestyles and emergence of pathogens.</title>
        <authorList>
            <person name="Haridas S."/>
            <person name="Albert R."/>
            <person name="Binder M."/>
            <person name="Bloem J."/>
            <person name="Labutti K."/>
            <person name="Salamov A."/>
            <person name="Andreopoulos B."/>
            <person name="Baker S."/>
            <person name="Barry K."/>
            <person name="Bills G."/>
            <person name="Bluhm B."/>
            <person name="Cannon C."/>
            <person name="Castanera R."/>
            <person name="Culley D."/>
            <person name="Daum C."/>
            <person name="Ezra D."/>
            <person name="Gonzalez J."/>
            <person name="Henrissat B."/>
            <person name="Kuo A."/>
            <person name="Liang C."/>
            <person name="Lipzen A."/>
            <person name="Lutzoni F."/>
            <person name="Magnuson J."/>
            <person name="Mondo S."/>
            <person name="Nolan M."/>
            <person name="Ohm R."/>
            <person name="Pangilinan J."/>
            <person name="Park H.-J."/>
            <person name="Ramirez L."/>
            <person name="Alfaro M."/>
            <person name="Sun H."/>
            <person name="Tritt A."/>
            <person name="Yoshinaga Y."/>
            <person name="Zwiers L.-H."/>
            <person name="Turgeon B."/>
            <person name="Goodwin S."/>
            <person name="Spatafora J."/>
            <person name="Crous P."/>
            <person name="Grigoriev I."/>
        </authorList>
    </citation>
    <scope>NUCLEOTIDE SEQUENCE</scope>
    <source>
        <strain evidence="2">ATCC 74209</strain>
    </source>
</reference>
<evidence type="ECO:0000313" key="2">
    <source>
        <dbReference type="EMBL" id="KAF2196140.1"/>
    </source>
</evidence>
<proteinExistence type="predicted"/>
<accession>A0A9P4JBK7</accession>
<dbReference type="AlphaFoldDB" id="A0A9P4JBK7"/>
<dbReference type="EMBL" id="ML994467">
    <property type="protein sequence ID" value="KAF2196140.1"/>
    <property type="molecule type" value="Genomic_DNA"/>
</dbReference>
<feature type="region of interest" description="Disordered" evidence="1">
    <location>
        <begin position="77"/>
        <end position="99"/>
    </location>
</feature>
<dbReference type="OrthoDB" id="5424021at2759"/>
<protein>
    <submittedName>
        <fullName evidence="2">Uncharacterized protein</fullName>
    </submittedName>
</protein>
<organism evidence="2 3">
    <name type="scientific">Delitschia confertaspora ATCC 74209</name>
    <dbReference type="NCBI Taxonomy" id="1513339"/>
    <lineage>
        <taxon>Eukaryota</taxon>
        <taxon>Fungi</taxon>
        <taxon>Dikarya</taxon>
        <taxon>Ascomycota</taxon>
        <taxon>Pezizomycotina</taxon>
        <taxon>Dothideomycetes</taxon>
        <taxon>Pleosporomycetidae</taxon>
        <taxon>Pleosporales</taxon>
        <taxon>Delitschiaceae</taxon>
        <taxon>Delitschia</taxon>
    </lineage>
</organism>
<name>A0A9P4JBK7_9PLEO</name>
<gene>
    <name evidence="2" type="ORF">GQ43DRAFT_476593</name>
</gene>
<evidence type="ECO:0000256" key="1">
    <source>
        <dbReference type="SAM" id="MobiDB-lite"/>
    </source>
</evidence>
<comment type="caution">
    <text evidence="2">The sequence shown here is derived from an EMBL/GenBank/DDBJ whole genome shotgun (WGS) entry which is preliminary data.</text>
</comment>
<evidence type="ECO:0000313" key="3">
    <source>
        <dbReference type="Proteomes" id="UP000799536"/>
    </source>
</evidence>
<sequence>MAAPNVWEQMGYTPPRGQCNFKTSILSKCTCLRFMLHPLKSASSYDCDGCQHHASYHSMENKQEDEICKRWEIEAKEREAQERRPKANPRKRQKQLEYPTIINAKGFPMTAEGQPDHDQYQLLFAAGKIKNDGNGNVTPVIKAPSRRIRRKTLENDDDYIELD</sequence>
<keyword evidence="3" id="KW-1185">Reference proteome</keyword>
<dbReference type="Proteomes" id="UP000799536">
    <property type="component" value="Unassembled WGS sequence"/>
</dbReference>